<keyword evidence="11" id="KW-1185">Reference proteome</keyword>
<comment type="cofactor">
    <cofactor evidence="8">
        <name>[2Fe-2S] cluster</name>
        <dbReference type="ChEBI" id="CHEBI:190135"/>
    </cofactor>
</comment>
<dbReference type="GO" id="GO:0098796">
    <property type="term" value="C:membrane protein complex"/>
    <property type="evidence" value="ECO:0007669"/>
    <property type="project" value="UniProtKB-ARBA"/>
</dbReference>
<evidence type="ECO:0000256" key="7">
    <source>
        <dbReference type="ARBA" id="ARBA00023027"/>
    </source>
</evidence>
<feature type="region of interest" description="Disordered" evidence="9">
    <location>
        <begin position="260"/>
        <end position="285"/>
    </location>
</feature>
<evidence type="ECO:0000256" key="5">
    <source>
        <dbReference type="ARBA" id="ARBA00023004"/>
    </source>
</evidence>
<evidence type="ECO:0008006" key="12">
    <source>
        <dbReference type="Google" id="ProtNLM"/>
    </source>
</evidence>
<feature type="compositionally biased region" description="Gly residues" evidence="9">
    <location>
        <begin position="270"/>
        <end position="285"/>
    </location>
</feature>
<dbReference type="PROSITE" id="PS01099">
    <property type="entry name" value="COMPLEX1_24K"/>
    <property type="match status" value="1"/>
</dbReference>
<evidence type="ECO:0000256" key="8">
    <source>
        <dbReference type="ARBA" id="ARBA00034078"/>
    </source>
</evidence>
<dbReference type="GO" id="GO:0005743">
    <property type="term" value="C:mitochondrial inner membrane"/>
    <property type="evidence" value="ECO:0007669"/>
    <property type="project" value="UniProtKB-ARBA"/>
</dbReference>
<gene>
    <name evidence="10" type="ORF">TrST_g965</name>
</gene>
<dbReference type="PANTHER" id="PTHR10371">
    <property type="entry name" value="NADH DEHYDROGENASE UBIQUINONE FLAVOPROTEIN 2, MITOCHONDRIAL"/>
    <property type="match status" value="1"/>
</dbReference>
<dbReference type="Pfam" id="PF01257">
    <property type="entry name" value="2Fe-2S_thioredx"/>
    <property type="match status" value="1"/>
</dbReference>
<dbReference type="OrthoDB" id="10254187at2759"/>
<dbReference type="GO" id="GO:0008137">
    <property type="term" value="F:NADH dehydrogenase (ubiquinone) activity"/>
    <property type="evidence" value="ECO:0007669"/>
    <property type="project" value="UniProtKB-ARBA"/>
</dbReference>
<dbReference type="GO" id="GO:0051537">
    <property type="term" value="F:2 iron, 2 sulfur cluster binding"/>
    <property type="evidence" value="ECO:0007669"/>
    <property type="project" value="UniProtKB-KW"/>
</dbReference>
<sequence>MLSSRFSRLPRVLNGSIRSMSGSNPSHINTPDNLTTTYFDFTEENYLRVTRILSKYPSNYKQSGIIPLLDLAQRQAGGWLPLAAMDKVAKIVGVAPMRVYEVATFYTMFNREKVGKYFMQLCGTTPCMICGSEDIKNTIEKHLGIKDGETTEDGLFTLREVECLGACANAPMIQMNDDYYECLTPKTTIELLEACKKGQPPPMGKWGSLPMNGQVSCEGPKGKTTLMSVPEPPPFRTDFDKFEKVDPKSVKVHMGYGGYDETTPEEDLTGAGGVGGQGGRGGGTL</sequence>
<dbReference type="PANTHER" id="PTHR10371:SF3">
    <property type="entry name" value="NADH DEHYDROGENASE [UBIQUINONE] FLAVOPROTEIN 2, MITOCHONDRIAL"/>
    <property type="match status" value="1"/>
</dbReference>
<dbReference type="InterPro" id="IPR041921">
    <property type="entry name" value="NuoE_N"/>
</dbReference>
<keyword evidence="7" id="KW-0520">NAD</keyword>
<dbReference type="GO" id="GO:0046872">
    <property type="term" value="F:metal ion binding"/>
    <property type="evidence" value="ECO:0007669"/>
    <property type="project" value="UniProtKB-KW"/>
</dbReference>
<accession>A0A9W7C569</accession>
<evidence type="ECO:0000256" key="3">
    <source>
        <dbReference type="ARBA" id="ARBA00022723"/>
    </source>
</evidence>
<dbReference type="FunFam" id="1.10.10.1590:FF:000001">
    <property type="entry name" value="NADH-quinone oxidoreductase subunit E"/>
    <property type="match status" value="1"/>
</dbReference>
<dbReference type="GO" id="GO:1902494">
    <property type="term" value="C:catalytic complex"/>
    <property type="evidence" value="ECO:0007669"/>
    <property type="project" value="UniProtKB-ARBA"/>
</dbReference>
<dbReference type="AlphaFoldDB" id="A0A9W7C569"/>
<reference evidence="11" key="1">
    <citation type="journal article" date="2023" name="Commun. Biol.">
        <title>Genome analysis of Parmales, the sister group of diatoms, reveals the evolutionary specialization of diatoms from phago-mixotrophs to photoautotrophs.</title>
        <authorList>
            <person name="Ban H."/>
            <person name="Sato S."/>
            <person name="Yoshikawa S."/>
            <person name="Yamada K."/>
            <person name="Nakamura Y."/>
            <person name="Ichinomiya M."/>
            <person name="Sato N."/>
            <person name="Blanc-Mathieu R."/>
            <person name="Endo H."/>
            <person name="Kuwata A."/>
            <person name="Ogata H."/>
        </authorList>
    </citation>
    <scope>NUCLEOTIDE SEQUENCE [LARGE SCALE GENOMIC DNA]</scope>
    <source>
        <strain evidence="11">NIES 3701</strain>
    </source>
</reference>
<dbReference type="GO" id="GO:0006120">
    <property type="term" value="P:mitochondrial electron transport, NADH to ubiquinone"/>
    <property type="evidence" value="ECO:0007669"/>
    <property type="project" value="UniProtKB-ARBA"/>
</dbReference>
<organism evidence="10 11">
    <name type="scientific">Triparma strigata</name>
    <dbReference type="NCBI Taxonomy" id="1606541"/>
    <lineage>
        <taxon>Eukaryota</taxon>
        <taxon>Sar</taxon>
        <taxon>Stramenopiles</taxon>
        <taxon>Ochrophyta</taxon>
        <taxon>Bolidophyceae</taxon>
        <taxon>Parmales</taxon>
        <taxon>Triparmaceae</taxon>
        <taxon>Triparma</taxon>
    </lineage>
</organism>
<evidence type="ECO:0000256" key="9">
    <source>
        <dbReference type="SAM" id="MobiDB-lite"/>
    </source>
</evidence>
<dbReference type="SUPFAM" id="SSF52833">
    <property type="entry name" value="Thioredoxin-like"/>
    <property type="match status" value="1"/>
</dbReference>
<dbReference type="CDD" id="cd03064">
    <property type="entry name" value="TRX_Fd_NuoE"/>
    <property type="match status" value="1"/>
</dbReference>
<proteinExistence type="inferred from homology"/>
<keyword evidence="6" id="KW-0411">Iron-sulfur</keyword>
<dbReference type="Proteomes" id="UP001165085">
    <property type="component" value="Unassembled WGS sequence"/>
</dbReference>
<keyword evidence="2" id="KW-0001">2Fe-2S</keyword>
<evidence type="ECO:0000256" key="4">
    <source>
        <dbReference type="ARBA" id="ARBA00022967"/>
    </source>
</evidence>
<keyword evidence="4" id="KW-1278">Translocase</keyword>
<name>A0A9W7C569_9STRA</name>
<comment type="caution">
    <text evidence="10">The sequence shown here is derived from an EMBL/GenBank/DDBJ whole genome shotgun (WGS) entry which is preliminary data.</text>
</comment>
<keyword evidence="3" id="KW-0479">Metal-binding</keyword>
<dbReference type="NCBIfam" id="TIGR01958">
    <property type="entry name" value="nuoE_fam"/>
    <property type="match status" value="1"/>
</dbReference>
<evidence type="ECO:0000256" key="2">
    <source>
        <dbReference type="ARBA" id="ARBA00022714"/>
    </source>
</evidence>
<dbReference type="InterPro" id="IPR002023">
    <property type="entry name" value="NuoE-like"/>
</dbReference>
<dbReference type="InterPro" id="IPR042128">
    <property type="entry name" value="NuoE_dom"/>
</dbReference>
<evidence type="ECO:0000313" key="11">
    <source>
        <dbReference type="Proteomes" id="UP001165085"/>
    </source>
</evidence>
<comment type="similarity">
    <text evidence="1">Belongs to the complex I 24 kDa subunit family.</text>
</comment>
<evidence type="ECO:0000256" key="6">
    <source>
        <dbReference type="ARBA" id="ARBA00023014"/>
    </source>
</evidence>
<dbReference type="FunFam" id="3.40.30.10:FF:000022">
    <property type="entry name" value="NADH dehydrogenase flavoprotein 2, mitochondrial"/>
    <property type="match status" value="1"/>
</dbReference>
<dbReference type="GO" id="GO:0003954">
    <property type="term" value="F:NADH dehydrogenase activity"/>
    <property type="evidence" value="ECO:0007669"/>
    <property type="project" value="TreeGrafter"/>
</dbReference>
<dbReference type="Gene3D" id="3.40.30.10">
    <property type="entry name" value="Glutaredoxin"/>
    <property type="match status" value="1"/>
</dbReference>
<keyword evidence="5" id="KW-0408">Iron</keyword>
<evidence type="ECO:0000313" key="10">
    <source>
        <dbReference type="EMBL" id="GMH98245.1"/>
    </source>
</evidence>
<dbReference type="Gene3D" id="1.10.10.1590">
    <property type="entry name" value="NADH-quinone oxidoreductase subunit E"/>
    <property type="match status" value="1"/>
</dbReference>
<protein>
    <recommendedName>
        <fullName evidence="12">NADH dehydrogenase [ubiquinone] flavoprotein 2, mitochondrial</fullName>
    </recommendedName>
</protein>
<dbReference type="EMBL" id="BRXY01000513">
    <property type="protein sequence ID" value="GMH98245.1"/>
    <property type="molecule type" value="Genomic_DNA"/>
</dbReference>
<dbReference type="InterPro" id="IPR036249">
    <property type="entry name" value="Thioredoxin-like_sf"/>
</dbReference>
<evidence type="ECO:0000256" key="1">
    <source>
        <dbReference type="ARBA" id="ARBA00010643"/>
    </source>
</evidence>